<keyword evidence="1" id="KW-0732">Signal</keyword>
<sequence length="150" mass="15115">MSLRIILAASAVLAFAAPAFAQDAPAAPPAASAEDTAAQAAFEAKGEAFGARMEAMGGEMQAAVTAANGDQARATAALDVIVAKYQPEADTFATELEAFITSQMANAPEEQRAQMVAMGPMISAQVKGAPAQMRDQALASMTAAAAAPAQ</sequence>
<evidence type="ECO:0008006" key="4">
    <source>
        <dbReference type="Google" id="ProtNLM"/>
    </source>
</evidence>
<proteinExistence type="predicted"/>
<evidence type="ECO:0000256" key="1">
    <source>
        <dbReference type="SAM" id="SignalP"/>
    </source>
</evidence>
<evidence type="ECO:0000313" key="2">
    <source>
        <dbReference type="EMBL" id="NJC40780.1"/>
    </source>
</evidence>
<dbReference type="EMBL" id="JAATJM010000001">
    <property type="protein sequence ID" value="NJC40780.1"/>
    <property type="molecule type" value="Genomic_DNA"/>
</dbReference>
<dbReference type="AlphaFoldDB" id="A0A7X5YLK1"/>
<evidence type="ECO:0000313" key="3">
    <source>
        <dbReference type="Proteomes" id="UP000587415"/>
    </source>
</evidence>
<accession>A0A7X5YLK1</accession>
<protein>
    <recommendedName>
        <fullName evidence="4">Translation initiation factor IF-2</fullName>
    </recommendedName>
</protein>
<feature type="signal peptide" evidence="1">
    <location>
        <begin position="1"/>
        <end position="21"/>
    </location>
</feature>
<comment type="caution">
    <text evidence="2">The sequence shown here is derived from an EMBL/GenBank/DDBJ whole genome shotgun (WGS) entry which is preliminary data.</text>
</comment>
<name>A0A7X5YLK1_9CAUL</name>
<reference evidence="2 3" key="1">
    <citation type="submission" date="2020-03" db="EMBL/GenBank/DDBJ databases">
        <title>Genomic Encyclopedia of Type Strains, Phase IV (KMG-IV): sequencing the most valuable type-strain genomes for metagenomic binning, comparative biology and taxonomic classification.</title>
        <authorList>
            <person name="Goeker M."/>
        </authorList>
    </citation>
    <scope>NUCLEOTIDE SEQUENCE [LARGE SCALE GENOMIC DNA]</scope>
    <source>
        <strain evidence="2 3">DSM 4736</strain>
    </source>
</reference>
<dbReference type="RefSeq" id="WP_168045630.1">
    <property type="nucleotide sequence ID" value="NZ_JAATJM010000001.1"/>
</dbReference>
<dbReference type="Proteomes" id="UP000587415">
    <property type="component" value="Unassembled WGS sequence"/>
</dbReference>
<organism evidence="2 3">
    <name type="scientific">Brevundimonas alba</name>
    <dbReference type="NCBI Taxonomy" id="74314"/>
    <lineage>
        <taxon>Bacteria</taxon>
        <taxon>Pseudomonadati</taxon>
        <taxon>Pseudomonadota</taxon>
        <taxon>Alphaproteobacteria</taxon>
        <taxon>Caulobacterales</taxon>
        <taxon>Caulobacteraceae</taxon>
        <taxon>Brevundimonas</taxon>
    </lineage>
</organism>
<keyword evidence="3" id="KW-1185">Reference proteome</keyword>
<gene>
    <name evidence="2" type="ORF">GGQ87_001038</name>
</gene>
<feature type="chain" id="PRO_5031096675" description="Translation initiation factor IF-2" evidence="1">
    <location>
        <begin position="22"/>
        <end position="150"/>
    </location>
</feature>